<comment type="caution">
    <text evidence="3">The sequence shown here is derived from an EMBL/GenBank/DDBJ whole genome shotgun (WGS) entry which is preliminary data.</text>
</comment>
<sequence length="250" mass="28912">MLLEECHEHFNTKDLYEVLHAEKSSSAAEIKKAYYKQSMKFHPDKAEDNEEKKKEATVRFQIISKVYGILSDKEKRAVYDETGAIDEENALSDEEAVNVWRKLFKKVTLEDLEKFCEEYKGSEEERLDVRNAYEKNGGDMTKIMNEVLVASSEDEERIKDIIKELIKEGKLKETKKFKSSTSKAKTATRQKKAAKEAKEAEQYLKEIQAKEGFDDLQTAIMKRSAARSSTMDNFYDSLAEKYAPKKKSKK</sequence>
<dbReference type="PANTHER" id="PTHR44144:SF1">
    <property type="entry name" value="DNAJ HOMOLOG SUBFAMILY C MEMBER 9"/>
    <property type="match status" value="1"/>
</dbReference>
<dbReference type="GO" id="GO:0031072">
    <property type="term" value="F:heat shock protein binding"/>
    <property type="evidence" value="ECO:0007669"/>
    <property type="project" value="TreeGrafter"/>
</dbReference>
<dbReference type="Pfam" id="PF23302">
    <property type="entry name" value="HTH_DNAJC9"/>
    <property type="match status" value="1"/>
</dbReference>
<dbReference type="Proteomes" id="UP000835052">
    <property type="component" value="Unassembled WGS sequence"/>
</dbReference>
<dbReference type="GO" id="GO:0005634">
    <property type="term" value="C:nucleus"/>
    <property type="evidence" value="ECO:0007669"/>
    <property type="project" value="TreeGrafter"/>
</dbReference>
<name>A0A8S1H4L6_9PELO</name>
<dbReference type="CDD" id="cd06257">
    <property type="entry name" value="DnaJ"/>
    <property type="match status" value="1"/>
</dbReference>
<evidence type="ECO:0000259" key="2">
    <source>
        <dbReference type="PROSITE" id="PS50076"/>
    </source>
</evidence>
<dbReference type="OrthoDB" id="110024at2759"/>
<dbReference type="Gene3D" id="1.10.287.110">
    <property type="entry name" value="DnaJ domain"/>
    <property type="match status" value="1"/>
</dbReference>
<proteinExistence type="predicted"/>
<dbReference type="InterPro" id="IPR001623">
    <property type="entry name" value="DnaJ_domain"/>
</dbReference>
<evidence type="ECO:0000256" key="1">
    <source>
        <dbReference type="ARBA" id="ARBA00022553"/>
    </source>
</evidence>
<dbReference type="PANTHER" id="PTHR44144">
    <property type="entry name" value="DNAJ HOMOLOG SUBFAMILY C MEMBER 9"/>
    <property type="match status" value="1"/>
</dbReference>
<evidence type="ECO:0000313" key="3">
    <source>
        <dbReference type="EMBL" id="CAD6190214.1"/>
    </source>
</evidence>
<dbReference type="Pfam" id="PF00226">
    <property type="entry name" value="DnaJ"/>
    <property type="match status" value="1"/>
</dbReference>
<keyword evidence="4" id="KW-1185">Reference proteome</keyword>
<dbReference type="SUPFAM" id="SSF46565">
    <property type="entry name" value="Chaperone J-domain"/>
    <property type="match status" value="1"/>
</dbReference>
<dbReference type="PROSITE" id="PS50076">
    <property type="entry name" value="DNAJ_2"/>
    <property type="match status" value="1"/>
</dbReference>
<gene>
    <name evidence="3" type="ORF">CAUJ_LOCUS6133</name>
</gene>
<organism evidence="3 4">
    <name type="scientific">Caenorhabditis auriculariae</name>
    <dbReference type="NCBI Taxonomy" id="2777116"/>
    <lineage>
        <taxon>Eukaryota</taxon>
        <taxon>Metazoa</taxon>
        <taxon>Ecdysozoa</taxon>
        <taxon>Nematoda</taxon>
        <taxon>Chromadorea</taxon>
        <taxon>Rhabditida</taxon>
        <taxon>Rhabditina</taxon>
        <taxon>Rhabditomorpha</taxon>
        <taxon>Rhabditoidea</taxon>
        <taxon>Rhabditidae</taxon>
        <taxon>Peloderinae</taxon>
        <taxon>Caenorhabditis</taxon>
    </lineage>
</organism>
<dbReference type="SMART" id="SM00271">
    <property type="entry name" value="DnaJ"/>
    <property type="match status" value="1"/>
</dbReference>
<dbReference type="InterPro" id="IPR056453">
    <property type="entry name" value="HTH_DNAJC9"/>
</dbReference>
<dbReference type="FunFam" id="1.10.287.110:FF:000035">
    <property type="entry name" value="DnaJ homolog subfamily C member 9"/>
    <property type="match status" value="1"/>
</dbReference>
<dbReference type="GO" id="GO:0005737">
    <property type="term" value="C:cytoplasm"/>
    <property type="evidence" value="ECO:0007669"/>
    <property type="project" value="TreeGrafter"/>
</dbReference>
<dbReference type="PRINTS" id="PR00625">
    <property type="entry name" value="JDOMAIN"/>
</dbReference>
<dbReference type="InterPro" id="IPR052594">
    <property type="entry name" value="J_domain-containing_protein"/>
</dbReference>
<accession>A0A8S1H4L6</accession>
<keyword evidence="1" id="KW-0597">Phosphoprotein</keyword>
<protein>
    <recommendedName>
        <fullName evidence="2">J domain-containing protein</fullName>
    </recommendedName>
</protein>
<dbReference type="AlphaFoldDB" id="A0A8S1H4L6"/>
<feature type="domain" description="J" evidence="2">
    <location>
        <begin position="14"/>
        <end position="83"/>
    </location>
</feature>
<dbReference type="InterPro" id="IPR036869">
    <property type="entry name" value="J_dom_sf"/>
</dbReference>
<reference evidence="3" key="1">
    <citation type="submission" date="2020-10" db="EMBL/GenBank/DDBJ databases">
        <authorList>
            <person name="Kikuchi T."/>
        </authorList>
    </citation>
    <scope>NUCLEOTIDE SEQUENCE</scope>
    <source>
        <strain evidence="3">NKZ352</strain>
    </source>
</reference>
<evidence type="ECO:0000313" key="4">
    <source>
        <dbReference type="Proteomes" id="UP000835052"/>
    </source>
</evidence>
<dbReference type="EMBL" id="CAJGYM010000014">
    <property type="protein sequence ID" value="CAD6190214.1"/>
    <property type="molecule type" value="Genomic_DNA"/>
</dbReference>